<keyword evidence="3" id="KW-1185">Reference proteome</keyword>
<dbReference type="RefSeq" id="WP_136833569.1">
    <property type="nucleotide sequence ID" value="NZ_SWBM01000009.1"/>
</dbReference>
<evidence type="ECO:0000313" key="3">
    <source>
        <dbReference type="Proteomes" id="UP000307756"/>
    </source>
</evidence>
<dbReference type="GO" id="GO:0006310">
    <property type="term" value="P:DNA recombination"/>
    <property type="evidence" value="ECO:0007669"/>
    <property type="project" value="UniProtKB-KW"/>
</dbReference>
<dbReference type="InterPro" id="IPR013762">
    <property type="entry name" value="Integrase-like_cat_sf"/>
</dbReference>
<accession>A0A4V5P0N0</accession>
<dbReference type="EMBL" id="SWBM01000009">
    <property type="protein sequence ID" value="TKC14366.1"/>
    <property type="molecule type" value="Genomic_DNA"/>
</dbReference>
<dbReference type="GO" id="GO:0003677">
    <property type="term" value="F:DNA binding"/>
    <property type="evidence" value="ECO:0007669"/>
    <property type="project" value="InterPro"/>
</dbReference>
<comment type="caution">
    <text evidence="2">The sequence shown here is derived from an EMBL/GenBank/DDBJ whole genome shotgun (WGS) entry which is preliminary data.</text>
</comment>
<dbReference type="SUPFAM" id="SSF56349">
    <property type="entry name" value="DNA breaking-rejoining enzymes"/>
    <property type="match status" value="1"/>
</dbReference>
<gene>
    <name evidence="2" type="ORF">FA727_21640</name>
</gene>
<reference evidence="2 3" key="1">
    <citation type="journal article" date="2011" name="J. Microbiol.">
        <title>Bacillus kyonggiensis sp. nov., isolated from soil of a lettuce field.</title>
        <authorList>
            <person name="Dong K."/>
            <person name="Lee S."/>
        </authorList>
    </citation>
    <scope>NUCLEOTIDE SEQUENCE [LARGE SCALE GENOMIC DNA]</scope>
    <source>
        <strain evidence="2 3">NB22</strain>
    </source>
</reference>
<protein>
    <submittedName>
        <fullName evidence="2">Uncharacterized protein</fullName>
    </submittedName>
</protein>
<dbReference type="AlphaFoldDB" id="A0A4V5P0N0"/>
<keyword evidence="1" id="KW-0233">DNA recombination</keyword>
<dbReference type="GO" id="GO:0015074">
    <property type="term" value="P:DNA integration"/>
    <property type="evidence" value="ECO:0007669"/>
    <property type="project" value="InterPro"/>
</dbReference>
<name>A0A4V5P0N0_9BACI</name>
<dbReference type="Proteomes" id="UP000307756">
    <property type="component" value="Unassembled WGS sequence"/>
</dbReference>
<organism evidence="2 3">
    <name type="scientific">Robertmurraya kyonggiensis</name>
    <dbReference type="NCBI Taxonomy" id="1037680"/>
    <lineage>
        <taxon>Bacteria</taxon>
        <taxon>Bacillati</taxon>
        <taxon>Bacillota</taxon>
        <taxon>Bacilli</taxon>
        <taxon>Bacillales</taxon>
        <taxon>Bacillaceae</taxon>
        <taxon>Robertmurraya</taxon>
    </lineage>
</organism>
<evidence type="ECO:0000256" key="1">
    <source>
        <dbReference type="ARBA" id="ARBA00023172"/>
    </source>
</evidence>
<dbReference type="Gene3D" id="1.10.443.10">
    <property type="entry name" value="Intergrase catalytic core"/>
    <property type="match status" value="1"/>
</dbReference>
<evidence type="ECO:0000313" key="2">
    <source>
        <dbReference type="EMBL" id="TKC14366.1"/>
    </source>
</evidence>
<sequence>MELIRNIDSRGISKVYVKEKVFFNENDLEKYIDIFEELKDDGFIIASSYEDIKWRLPCTSTNQYIPLKFDIDMYKEIKQALKIYSLILIAKGKSASWVRNIIEILKKAVLVTNGLKQTLQLDNFLHSENRSYFAARAVLGFTDFYFIPNANEIRTICEAVQSEERRNRELPPFLDIFIFDEIVNDFFRKASTGELLRYKAIQLWWAITNIIPMRPTDFLKLKSNCVWNDDNGRYWITLSRSKKVKQSVRDTPPLQTIQINKDIFNLVNNFKLHLFQIGIKSDYLLPQSLYQIINWGKGRKKNVVEDRWSIEQFSSLLKHFHQKIIKDLYQEDYTMELLPSHTRHLAITNLFLQGFNMLSIAKMAGHDELNSQSNYYSHAENFIDSYVYTLVKSGLSNRIGSKMGDGFIGWRRETIDKGKRYSYEEAKEQFLNAKYGFCKDKDNFPINCGKDCRPCSFYIFKPSINEYDKGIKWLEMYSEDIGTEIKNVVQIMISTSKALSSSYRPDLDESLKSRSHQLQQLMDHKSMVEYKLLEDHFNE</sequence>
<dbReference type="OrthoDB" id="2207344at2"/>
<dbReference type="InterPro" id="IPR011010">
    <property type="entry name" value="DNA_brk_join_enz"/>
</dbReference>
<proteinExistence type="predicted"/>